<dbReference type="SUPFAM" id="SSF53474">
    <property type="entry name" value="alpha/beta-Hydrolases"/>
    <property type="match status" value="1"/>
</dbReference>
<dbReference type="PRINTS" id="PR00111">
    <property type="entry name" value="ABHYDROLASE"/>
</dbReference>
<name>A0AA48M7N6_9ZZZZ</name>
<protein>
    <recommendedName>
        <fullName evidence="1">AB hydrolase-1 domain-containing protein</fullName>
    </recommendedName>
</protein>
<dbReference type="AlphaFoldDB" id="A0AA48M7N6"/>
<dbReference type="EMBL" id="OY288114">
    <property type="protein sequence ID" value="CAJ0891972.1"/>
    <property type="molecule type" value="Genomic_DNA"/>
</dbReference>
<evidence type="ECO:0000259" key="1">
    <source>
        <dbReference type="Pfam" id="PF12697"/>
    </source>
</evidence>
<reference evidence="2" key="1">
    <citation type="submission" date="2023-07" db="EMBL/GenBank/DDBJ databases">
        <authorList>
            <person name="Pelsma A.J. K."/>
        </authorList>
    </citation>
    <scope>NUCLEOTIDE SEQUENCE</scope>
</reference>
<gene>
    <name evidence="2" type="ORF">AMST5_04180</name>
</gene>
<dbReference type="InterPro" id="IPR029058">
    <property type="entry name" value="AB_hydrolase_fold"/>
</dbReference>
<dbReference type="PANTHER" id="PTHR43798:SF29">
    <property type="entry name" value="AB HYDROLASE-1 DOMAIN-CONTAINING PROTEIN"/>
    <property type="match status" value="1"/>
</dbReference>
<dbReference type="Pfam" id="PF12697">
    <property type="entry name" value="Abhydrolase_6"/>
    <property type="match status" value="1"/>
</dbReference>
<feature type="domain" description="AB hydrolase-1" evidence="1">
    <location>
        <begin position="5"/>
        <end position="222"/>
    </location>
</feature>
<organism evidence="2">
    <name type="scientific">freshwater sediment metagenome</name>
    <dbReference type="NCBI Taxonomy" id="556182"/>
    <lineage>
        <taxon>unclassified sequences</taxon>
        <taxon>metagenomes</taxon>
        <taxon>ecological metagenomes</taxon>
    </lineage>
</organism>
<accession>A0AA48M7N6</accession>
<evidence type="ECO:0000313" key="2">
    <source>
        <dbReference type="EMBL" id="CAJ0891972.1"/>
    </source>
</evidence>
<proteinExistence type="predicted"/>
<dbReference type="InterPro" id="IPR000073">
    <property type="entry name" value="AB_hydrolase_1"/>
</dbReference>
<dbReference type="PANTHER" id="PTHR43798">
    <property type="entry name" value="MONOACYLGLYCEROL LIPASE"/>
    <property type="match status" value="1"/>
</dbReference>
<dbReference type="Gene3D" id="3.40.50.1820">
    <property type="entry name" value="alpha/beta hydrolase"/>
    <property type="match status" value="1"/>
</dbReference>
<dbReference type="InterPro" id="IPR050266">
    <property type="entry name" value="AB_hydrolase_sf"/>
</dbReference>
<sequence length="245" mass="27052">MIPTLVLVPGLASDSECWRRQIDALTGAAQVSVVDLKTCRSRREMADAVLADAPPRFILAGNSMGGWVAQEVAARAPDRVTSLILVATWTRPDPAFNSKQREGIEEIREGRFEEVMRDHARSILHPKFQNDRALLKALFDMQDRIGPETVARHIQAMIDSYETTSLLPEIVAPTLVIAGRQDPLFSVEEHAFIARQVARGRLAIVEESGHVVQMEQPSAATALMRYWIEYGGLDAGAPTPFHTTG</sequence>